<feature type="compositionally biased region" description="Polar residues" evidence="1">
    <location>
        <begin position="20"/>
        <end position="32"/>
    </location>
</feature>
<name>A0AAV7WYM0_PLEWA</name>
<evidence type="ECO:0000313" key="2">
    <source>
        <dbReference type="EMBL" id="KAJ1217976.1"/>
    </source>
</evidence>
<evidence type="ECO:0000256" key="1">
    <source>
        <dbReference type="SAM" id="MobiDB-lite"/>
    </source>
</evidence>
<protein>
    <submittedName>
        <fullName evidence="2">Uncharacterized protein</fullName>
    </submittedName>
</protein>
<evidence type="ECO:0000313" key="3">
    <source>
        <dbReference type="Proteomes" id="UP001066276"/>
    </source>
</evidence>
<organism evidence="2 3">
    <name type="scientific">Pleurodeles waltl</name>
    <name type="common">Iberian ribbed newt</name>
    <dbReference type="NCBI Taxonomy" id="8319"/>
    <lineage>
        <taxon>Eukaryota</taxon>
        <taxon>Metazoa</taxon>
        <taxon>Chordata</taxon>
        <taxon>Craniata</taxon>
        <taxon>Vertebrata</taxon>
        <taxon>Euteleostomi</taxon>
        <taxon>Amphibia</taxon>
        <taxon>Batrachia</taxon>
        <taxon>Caudata</taxon>
        <taxon>Salamandroidea</taxon>
        <taxon>Salamandridae</taxon>
        <taxon>Pleurodelinae</taxon>
        <taxon>Pleurodeles</taxon>
    </lineage>
</organism>
<feature type="region of interest" description="Disordered" evidence="1">
    <location>
        <begin position="1"/>
        <end position="61"/>
    </location>
</feature>
<accession>A0AAV7WYM0</accession>
<keyword evidence="3" id="KW-1185">Reference proteome</keyword>
<reference evidence="2" key="1">
    <citation type="journal article" date="2022" name="bioRxiv">
        <title>Sequencing and chromosome-scale assembly of the giantPleurodeles waltlgenome.</title>
        <authorList>
            <person name="Brown T."/>
            <person name="Elewa A."/>
            <person name="Iarovenko S."/>
            <person name="Subramanian E."/>
            <person name="Araus A.J."/>
            <person name="Petzold A."/>
            <person name="Susuki M."/>
            <person name="Suzuki K.-i.T."/>
            <person name="Hayashi T."/>
            <person name="Toyoda A."/>
            <person name="Oliveira C."/>
            <person name="Osipova E."/>
            <person name="Leigh N.D."/>
            <person name="Simon A."/>
            <person name="Yun M.H."/>
        </authorList>
    </citation>
    <scope>NUCLEOTIDE SEQUENCE</scope>
    <source>
        <strain evidence="2">20211129_DDA</strain>
        <tissue evidence="2">Liver</tissue>
    </source>
</reference>
<dbReference type="AlphaFoldDB" id="A0AAV7WYM0"/>
<sequence length="133" mass="13932">MSRSPGGLPAGGVRCLLRPQSGSPDTGTNSEASLGAGAVRRSDHFPAGSTGESTRAPVGRSHALRVTRLSLPLRTLLASELRTFLVPGYAARVSTLVSTLRTPCLQSHSQSKPRATVLPQVCDLLLKAVSLYV</sequence>
<comment type="caution">
    <text evidence="2">The sequence shown here is derived from an EMBL/GenBank/DDBJ whole genome shotgun (WGS) entry which is preliminary data.</text>
</comment>
<gene>
    <name evidence="2" type="ORF">NDU88_005563</name>
</gene>
<dbReference type="Proteomes" id="UP001066276">
    <property type="component" value="Chromosome 1_1"/>
</dbReference>
<dbReference type="EMBL" id="JANPWB010000001">
    <property type="protein sequence ID" value="KAJ1217976.1"/>
    <property type="molecule type" value="Genomic_DNA"/>
</dbReference>
<proteinExistence type="predicted"/>